<evidence type="ECO:0000256" key="1">
    <source>
        <dbReference type="SAM" id="MobiDB-lite"/>
    </source>
</evidence>
<evidence type="ECO:0000313" key="3">
    <source>
        <dbReference type="EMBL" id="CAF4487968.1"/>
    </source>
</evidence>
<proteinExistence type="predicted"/>
<reference evidence="3" key="1">
    <citation type="submission" date="2021-02" db="EMBL/GenBank/DDBJ databases">
        <authorList>
            <person name="Nowell W R."/>
        </authorList>
    </citation>
    <scope>NUCLEOTIDE SEQUENCE</scope>
</reference>
<evidence type="ECO:0000256" key="2">
    <source>
        <dbReference type="SAM" id="Phobius"/>
    </source>
</evidence>
<keyword evidence="2" id="KW-1133">Transmembrane helix</keyword>
<feature type="region of interest" description="Disordered" evidence="1">
    <location>
        <begin position="110"/>
        <end position="129"/>
    </location>
</feature>
<evidence type="ECO:0000313" key="4">
    <source>
        <dbReference type="Proteomes" id="UP000681722"/>
    </source>
</evidence>
<keyword evidence="2" id="KW-0472">Membrane</keyword>
<dbReference type="OrthoDB" id="10043687at2759"/>
<dbReference type="Proteomes" id="UP000681722">
    <property type="component" value="Unassembled WGS sequence"/>
</dbReference>
<gene>
    <name evidence="3" type="ORF">SRO942_LOCUS44181</name>
</gene>
<dbReference type="EMBL" id="CAJOBC010103776">
    <property type="protein sequence ID" value="CAF4487968.1"/>
    <property type="molecule type" value="Genomic_DNA"/>
</dbReference>
<comment type="caution">
    <text evidence="3">The sequence shown here is derived from an EMBL/GenBank/DDBJ whole genome shotgun (WGS) entry which is preliminary data.</text>
</comment>
<feature type="transmembrane region" description="Helical" evidence="2">
    <location>
        <begin position="45"/>
        <end position="65"/>
    </location>
</feature>
<sequence>MEKPSQIFNCDESGFADKTDTSKVIVASPTKFPYKKQGATGGRSYNFVLFCVSASGVILPPYIIYKAIKLYSNWCTKKEPPMEKIVLEVGQLLTAEQALKQLTENEQLKASIQSRKAKRTPTTSTPKRKVTRIDKKVAFKDDLLMDTHNSPATTGSSNTLPLSVFVSTISSSTAVHSTLTTDPVFCTSTSLLNMHQPSLVASQPSQISNDLWNKT</sequence>
<name>A0A8S2XAI3_9BILA</name>
<protein>
    <submittedName>
        <fullName evidence="3">Uncharacterized protein</fullName>
    </submittedName>
</protein>
<dbReference type="AlphaFoldDB" id="A0A8S2XAI3"/>
<accession>A0A8S2XAI3</accession>
<organism evidence="3 4">
    <name type="scientific">Didymodactylos carnosus</name>
    <dbReference type="NCBI Taxonomy" id="1234261"/>
    <lineage>
        <taxon>Eukaryota</taxon>
        <taxon>Metazoa</taxon>
        <taxon>Spiralia</taxon>
        <taxon>Gnathifera</taxon>
        <taxon>Rotifera</taxon>
        <taxon>Eurotatoria</taxon>
        <taxon>Bdelloidea</taxon>
        <taxon>Philodinida</taxon>
        <taxon>Philodinidae</taxon>
        <taxon>Didymodactylos</taxon>
    </lineage>
</organism>
<keyword evidence="2" id="KW-0812">Transmembrane</keyword>
<feature type="non-terminal residue" evidence="3">
    <location>
        <position position="1"/>
    </location>
</feature>